<gene>
    <name evidence="1" type="ORF">OKIOD_LOCUS10410</name>
</gene>
<keyword evidence="2" id="KW-1185">Reference proteome</keyword>
<evidence type="ECO:0000313" key="2">
    <source>
        <dbReference type="Proteomes" id="UP001158576"/>
    </source>
</evidence>
<sequence length="183" mass="20878">MKFASIFFPALAQAMIGQLEGTLQCFTCGQTDFFSFDSYDSFDDSASLQCQTTITQKHLKPCPRATDVCKTRITRTITVDDVVSNTSIVAIERSCAAKEETPEQFKEEMRYLEHYPSEEDPRIQTEIEEVFCTKDGCNFHEAENYYKPSKIEQLFLPQIDEPESSASSILFSFTLFLALAFFM</sequence>
<dbReference type="EMBL" id="OU015566">
    <property type="protein sequence ID" value="CAG5104893.1"/>
    <property type="molecule type" value="Genomic_DNA"/>
</dbReference>
<accession>A0ABN7SNJ9</accession>
<protein>
    <submittedName>
        <fullName evidence="1">Oidioi.mRNA.OKI2018_I69.chr1.g1645.t1.cds</fullName>
    </submittedName>
</protein>
<name>A0ABN7SNJ9_OIKDI</name>
<organism evidence="1 2">
    <name type="scientific">Oikopleura dioica</name>
    <name type="common">Tunicate</name>
    <dbReference type="NCBI Taxonomy" id="34765"/>
    <lineage>
        <taxon>Eukaryota</taxon>
        <taxon>Metazoa</taxon>
        <taxon>Chordata</taxon>
        <taxon>Tunicata</taxon>
        <taxon>Appendicularia</taxon>
        <taxon>Copelata</taxon>
        <taxon>Oikopleuridae</taxon>
        <taxon>Oikopleura</taxon>
    </lineage>
</organism>
<reference evidence="1 2" key="1">
    <citation type="submission" date="2021-04" db="EMBL/GenBank/DDBJ databases">
        <authorList>
            <person name="Bliznina A."/>
        </authorList>
    </citation>
    <scope>NUCLEOTIDE SEQUENCE [LARGE SCALE GENOMIC DNA]</scope>
</reference>
<dbReference type="Proteomes" id="UP001158576">
    <property type="component" value="Chromosome 1"/>
</dbReference>
<evidence type="ECO:0000313" key="1">
    <source>
        <dbReference type="EMBL" id="CAG5104893.1"/>
    </source>
</evidence>
<proteinExistence type="predicted"/>